<dbReference type="GO" id="GO:0008270">
    <property type="term" value="F:zinc ion binding"/>
    <property type="evidence" value="ECO:0007669"/>
    <property type="project" value="UniProtKB-KW"/>
</dbReference>
<dbReference type="InterPro" id="IPR001841">
    <property type="entry name" value="Znf_RING"/>
</dbReference>
<reference evidence="7" key="3">
    <citation type="submission" date="2025-09" db="UniProtKB">
        <authorList>
            <consortium name="Ensembl"/>
        </authorList>
    </citation>
    <scope>IDENTIFICATION</scope>
</reference>
<dbReference type="InterPro" id="IPR027370">
    <property type="entry name" value="Znf-RING_euk"/>
</dbReference>
<evidence type="ECO:0000256" key="5">
    <source>
        <dbReference type="SAM" id="MobiDB-lite"/>
    </source>
</evidence>
<keyword evidence="3" id="KW-0862">Zinc</keyword>
<keyword evidence="1" id="KW-0479">Metal-binding</keyword>
<sequence>MSTAGLSTGREQTRCDGSVRSQCSDNSSGHECPICGELFDSQGDHRIALLNCDHVLCHHCLAGILRQPSSVKVKEKINLTATLALWNLHNLSCVFEIHVLI</sequence>
<keyword evidence="8" id="KW-1185">Reference proteome</keyword>
<dbReference type="PROSITE" id="PS50089">
    <property type="entry name" value="ZF_RING_2"/>
    <property type="match status" value="1"/>
</dbReference>
<evidence type="ECO:0000256" key="2">
    <source>
        <dbReference type="ARBA" id="ARBA00022771"/>
    </source>
</evidence>
<dbReference type="PROSITE" id="PS00518">
    <property type="entry name" value="ZF_RING_1"/>
    <property type="match status" value="1"/>
</dbReference>
<dbReference type="InterPro" id="IPR013083">
    <property type="entry name" value="Znf_RING/FYVE/PHD"/>
</dbReference>
<proteinExistence type="predicted"/>
<evidence type="ECO:0000256" key="4">
    <source>
        <dbReference type="PROSITE-ProRule" id="PRU00175"/>
    </source>
</evidence>
<organism evidence="7 8">
    <name type="scientific">Myripristis murdjan</name>
    <name type="common">pinecone soldierfish</name>
    <dbReference type="NCBI Taxonomy" id="586833"/>
    <lineage>
        <taxon>Eukaryota</taxon>
        <taxon>Metazoa</taxon>
        <taxon>Chordata</taxon>
        <taxon>Craniata</taxon>
        <taxon>Vertebrata</taxon>
        <taxon>Euteleostomi</taxon>
        <taxon>Actinopterygii</taxon>
        <taxon>Neopterygii</taxon>
        <taxon>Teleostei</taxon>
        <taxon>Neoteleostei</taxon>
        <taxon>Acanthomorphata</taxon>
        <taxon>Holocentriformes</taxon>
        <taxon>Holocentridae</taxon>
        <taxon>Myripristis</taxon>
    </lineage>
</organism>
<feature type="compositionally biased region" description="Polar residues" evidence="5">
    <location>
        <begin position="1"/>
        <end position="10"/>
    </location>
</feature>
<dbReference type="Ensembl" id="ENSMMDT00005021461.1">
    <property type="protein sequence ID" value="ENSMMDP00005020976.1"/>
    <property type="gene ID" value="ENSMMDG00005010294.1"/>
</dbReference>
<evidence type="ECO:0000313" key="8">
    <source>
        <dbReference type="Proteomes" id="UP000472263"/>
    </source>
</evidence>
<feature type="compositionally biased region" description="Polar residues" evidence="5">
    <location>
        <begin position="19"/>
        <end position="29"/>
    </location>
</feature>
<keyword evidence="2 4" id="KW-0863">Zinc-finger</keyword>
<evidence type="ECO:0000256" key="1">
    <source>
        <dbReference type="ARBA" id="ARBA00022723"/>
    </source>
</evidence>
<evidence type="ECO:0000313" key="7">
    <source>
        <dbReference type="Ensembl" id="ENSMMDP00005020976.1"/>
    </source>
</evidence>
<feature type="domain" description="RING-type" evidence="6">
    <location>
        <begin position="32"/>
        <end position="61"/>
    </location>
</feature>
<protein>
    <recommendedName>
        <fullName evidence="6">RING-type domain-containing protein</fullName>
    </recommendedName>
</protein>
<dbReference type="AlphaFoldDB" id="A0A667YIA5"/>
<dbReference type="InterPro" id="IPR017907">
    <property type="entry name" value="Znf_RING_CS"/>
</dbReference>
<dbReference type="SUPFAM" id="SSF57850">
    <property type="entry name" value="RING/U-box"/>
    <property type="match status" value="1"/>
</dbReference>
<dbReference type="Proteomes" id="UP000472263">
    <property type="component" value="Chromosome 12"/>
</dbReference>
<name>A0A667YIA5_9TELE</name>
<dbReference type="InParanoid" id="A0A667YIA5"/>
<feature type="region of interest" description="Disordered" evidence="5">
    <location>
        <begin position="1"/>
        <end position="29"/>
    </location>
</feature>
<reference evidence="7" key="2">
    <citation type="submission" date="2025-08" db="UniProtKB">
        <authorList>
            <consortium name="Ensembl"/>
        </authorList>
    </citation>
    <scope>IDENTIFICATION</scope>
</reference>
<dbReference type="Gene3D" id="3.30.40.10">
    <property type="entry name" value="Zinc/RING finger domain, C3HC4 (zinc finger)"/>
    <property type="match status" value="1"/>
</dbReference>
<evidence type="ECO:0000259" key="6">
    <source>
        <dbReference type="PROSITE" id="PS50089"/>
    </source>
</evidence>
<evidence type="ECO:0000256" key="3">
    <source>
        <dbReference type="ARBA" id="ARBA00022833"/>
    </source>
</evidence>
<accession>A0A667YIA5</accession>
<dbReference type="Pfam" id="PF13445">
    <property type="entry name" value="zf-RING_UBOX"/>
    <property type="match status" value="1"/>
</dbReference>
<reference evidence="7" key="1">
    <citation type="submission" date="2019-06" db="EMBL/GenBank/DDBJ databases">
        <authorList>
            <consortium name="Wellcome Sanger Institute Data Sharing"/>
        </authorList>
    </citation>
    <scope>NUCLEOTIDE SEQUENCE [LARGE SCALE GENOMIC DNA]</scope>
</reference>